<name>A0A517RGY2_9PLAN</name>
<dbReference type="AlphaFoldDB" id="A0A517RGY2"/>
<organism evidence="1 2">
    <name type="scientific">Gimesia alba</name>
    <dbReference type="NCBI Taxonomy" id="2527973"/>
    <lineage>
        <taxon>Bacteria</taxon>
        <taxon>Pseudomonadati</taxon>
        <taxon>Planctomycetota</taxon>
        <taxon>Planctomycetia</taxon>
        <taxon>Planctomycetales</taxon>
        <taxon>Planctomycetaceae</taxon>
        <taxon>Gimesia</taxon>
    </lineage>
</organism>
<sequence>MENGLLNLEIYEIHVVKGCSQKLNKRVLLMAIDFEAALPSQTL</sequence>
<evidence type="ECO:0000313" key="2">
    <source>
        <dbReference type="Proteomes" id="UP000317171"/>
    </source>
</evidence>
<evidence type="ECO:0000313" key="1">
    <source>
        <dbReference type="EMBL" id="QDT43123.1"/>
    </source>
</evidence>
<dbReference type="KEGG" id="gaz:Pan241w_32210"/>
<gene>
    <name evidence="1" type="ORF">Pan241w_32210</name>
</gene>
<protein>
    <submittedName>
        <fullName evidence="1">Uncharacterized protein</fullName>
    </submittedName>
</protein>
<dbReference type="Proteomes" id="UP000317171">
    <property type="component" value="Chromosome"/>
</dbReference>
<dbReference type="RefSeq" id="WP_261344221.1">
    <property type="nucleotide sequence ID" value="NZ_CP036269.1"/>
</dbReference>
<dbReference type="EMBL" id="CP036269">
    <property type="protein sequence ID" value="QDT43123.1"/>
    <property type="molecule type" value="Genomic_DNA"/>
</dbReference>
<accession>A0A517RGY2</accession>
<keyword evidence="2" id="KW-1185">Reference proteome</keyword>
<reference evidence="1 2" key="1">
    <citation type="submission" date="2019-02" db="EMBL/GenBank/DDBJ databases">
        <title>Deep-cultivation of Planctomycetes and their phenomic and genomic characterization uncovers novel biology.</title>
        <authorList>
            <person name="Wiegand S."/>
            <person name="Jogler M."/>
            <person name="Boedeker C."/>
            <person name="Pinto D."/>
            <person name="Vollmers J."/>
            <person name="Rivas-Marin E."/>
            <person name="Kohn T."/>
            <person name="Peeters S.H."/>
            <person name="Heuer A."/>
            <person name="Rast P."/>
            <person name="Oberbeckmann S."/>
            <person name="Bunk B."/>
            <person name="Jeske O."/>
            <person name="Meyerdierks A."/>
            <person name="Storesund J.E."/>
            <person name="Kallscheuer N."/>
            <person name="Luecker S."/>
            <person name="Lage O.M."/>
            <person name="Pohl T."/>
            <person name="Merkel B.J."/>
            <person name="Hornburger P."/>
            <person name="Mueller R.-W."/>
            <person name="Bruemmer F."/>
            <person name="Labrenz M."/>
            <person name="Spormann A.M."/>
            <person name="Op den Camp H."/>
            <person name="Overmann J."/>
            <person name="Amann R."/>
            <person name="Jetten M.S.M."/>
            <person name="Mascher T."/>
            <person name="Medema M.H."/>
            <person name="Devos D.P."/>
            <person name="Kaster A.-K."/>
            <person name="Ovreas L."/>
            <person name="Rohde M."/>
            <person name="Galperin M.Y."/>
            <person name="Jogler C."/>
        </authorList>
    </citation>
    <scope>NUCLEOTIDE SEQUENCE [LARGE SCALE GENOMIC DNA]</scope>
    <source>
        <strain evidence="1 2">Pan241w</strain>
    </source>
</reference>
<proteinExistence type="predicted"/>